<dbReference type="RefSeq" id="WP_048386821.1">
    <property type="nucleotide sequence ID" value="NZ_CP011494.1"/>
</dbReference>
<evidence type="ECO:0000256" key="1">
    <source>
        <dbReference type="HAMAP-Rule" id="MF_00934"/>
    </source>
</evidence>
<keyword evidence="1" id="KW-0949">S-adenosyl-L-methionine</keyword>
<keyword evidence="1" id="KW-0489">Methyltransferase</keyword>
<dbReference type="PATRIC" id="fig|330734.3.peg.2771"/>
<dbReference type="GO" id="GO:0070475">
    <property type="term" value="P:rRNA base methylation"/>
    <property type="evidence" value="ECO:0007669"/>
    <property type="project" value="UniProtKB-UniRule"/>
</dbReference>
<dbReference type="GO" id="GO:0036307">
    <property type="term" value="F:23S rRNA (adenine(2030)-N(6))-methyltransferase activity"/>
    <property type="evidence" value="ECO:0007669"/>
    <property type="project" value="UniProtKB-UniRule"/>
</dbReference>
<dbReference type="KEGG" id="mpq:ABA45_13235"/>
<feature type="binding site" evidence="1">
    <location>
        <position position="19"/>
    </location>
    <ligand>
        <name>S-adenosyl-L-methionine</name>
        <dbReference type="ChEBI" id="CHEBI:59789"/>
    </ligand>
</feature>
<dbReference type="PANTHER" id="PTHR37426:SF1">
    <property type="entry name" value="RIBOSOMAL RNA LARGE SUBUNIT METHYLTRANSFERASE J"/>
    <property type="match status" value="1"/>
</dbReference>
<comment type="similarity">
    <text evidence="1">Belongs to the RlmJ family.</text>
</comment>
<dbReference type="HAMAP" id="MF_00934">
    <property type="entry name" value="23SrRNA_methyltr_J"/>
    <property type="match status" value="1"/>
</dbReference>
<feature type="binding site" evidence="1">
    <location>
        <position position="165"/>
    </location>
    <ligand>
        <name>S-adenosyl-L-methionine</name>
        <dbReference type="ChEBI" id="CHEBI:59789"/>
    </ligand>
</feature>
<reference evidence="2 3" key="1">
    <citation type="submission" date="2015-05" db="EMBL/GenBank/DDBJ databases">
        <title>Complete genome of Marinobacter psychrophilus strain 20041T isolated from sea-ice of the Canadian Basin.</title>
        <authorList>
            <person name="Song L."/>
            <person name="Ren L."/>
            <person name="Yu Y."/>
            <person name="Wang X."/>
        </authorList>
    </citation>
    <scope>NUCLEOTIDE SEQUENCE [LARGE SCALE GENOMIC DNA]</scope>
    <source>
        <strain evidence="2 3">20041</strain>
    </source>
</reference>
<proteinExistence type="inferred from homology"/>
<sequence>MLSYLHAFHAGNFADVHKHAALVLALNMMQVKTSGIACVDTHAGSALYNLDDERARKTAEADAGIRKLWPQLDCLAAADWQLFRQYLQQLNSGVNLRQYPGSPAWFGHYLRPQDSLGVFELHPSETSSLNQWASGKRLRVTQQDGLAGLLKVLPPRQPRLLVLIDPSYEVKTDYISVAKTLNRAWQKCRHGVFIVWYPILTSDLEQTLLGGLRAGPIRKILRSEVRLNTPPERGMVGSGMLVINPPWGMDDRLSAMMSDLEPAARLGLGQQMDWLVPE</sequence>
<dbReference type="SUPFAM" id="SSF53335">
    <property type="entry name" value="S-adenosyl-L-methionine-dependent methyltransferases"/>
    <property type="match status" value="1"/>
</dbReference>
<feature type="binding site" evidence="1">
    <location>
        <position position="42"/>
    </location>
    <ligand>
        <name>S-adenosyl-L-methionine</name>
        <dbReference type="ChEBI" id="CHEBI:59789"/>
    </ligand>
</feature>
<dbReference type="GO" id="GO:0005829">
    <property type="term" value="C:cytosol"/>
    <property type="evidence" value="ECO:0007669"/>
    <property type="project" value="TreeGrafter"/>
</dbReference>
<dbReference type="GO" id="GO:0003723">
    <property type="term" value="F:RNA binding"/>
    <property type="evidence" value="ECO:0007669"/>
    <property type="project" value="UniProtKB-UniRule"/>
</dbReference>
<feature type="binding site" evidence="1">
    <location>
        <position position="102"/>
    </location>
    <ligand>
        <name>S-adenosyl-L-methionine</name>
        <dbReference type="ChEBI" id="CHEBI:59789"/>
    </ligand>
</feature>
<dbReference type="EMBL" id="CP011494">
    <property type="protein sequence ID" value="AKO53262.1"/>
    <property type="molecule type" value="Genomic_DNA"/>
</dbReference>
<feature type="active site" description="Proton acceptor" evidence="1">
    <location>
        <position position="165"/>
    </location>
</feature>
<feature type="binding site" evidence="1">
    <location>
        <begin position="144"/>
        <end position="145"/>
    </location>
    <ligand>
        <name>S-adenosyl-L-methionine</name>
        <dbReference type="ChEBI" id="CHEBI:59789"/>
    </ligand>
</feature>
<evidence type="ECO:0000313" key="3">
    <source>
        <dbReference type="Proteomes" id="UP000036406"/>
    </source>
</evidence>
<dbReference type="Gene3D" id="3.40.50.150">
    <property type="entry name" value="Vaccinia Virus protein VP39"/>
    <property type="match status" value="1"/>
</dbReference>
<keyword evidence="1" id="KW-0694">RNA-binding</keyword>
<comment type="catalytic activity">
    <reaction evidence="1">
        <text>adenosine(2030) in 23S rRNA + S-adenosyl-L-methionine = N(6)-methyladenosine(2030) in 23S rRNA + S-adenosyl-L-homocysteine + H(+)</text>
        <dbReference type="Rhea" id="RHEA:43736"/>
        <dbReference type="Rhea" id="RHEA-COMP:10668"/>
        <dbReference type="Rhea" id="RHEA-COMP:10669"/>
        <dbReference type="ChEBI" id="CHEBI:15378"/>
        <dbReference type="ChEBI" id="CHEBI:57856"/>
        <dbReference type="ChEBI" id="CHEBI:59789"/>
        <dbReference type="ChEBI" id="CHEBI:74411"/>
        <dbReference type="ChEBI" id="CHEBI:74449"/>
        <dbReference type="EC" id="2.1.1.266"/>
    </reaction>
</comment>
<dbReference type="Proteomes" id="UP000036406">
    <property type="component" value="Chromosome"/>
</dbReference>
<feature type="binding site" evidence="1">
    <location>
        <position position="120"/>
    </location>
    <ligand>
        <name>S-adenosyl-L-methionine</name>
        <dbReference type="ChEBI" id="CHEBI:59789"/>
    </ligand>
</feature>
<keyword evidence="1" id="KW-0808">Transferase</keyword>
<dbReference type="PANTHER" id="PTHR37426">
    <property type="entry name" value="RIBOSOMAL RNA LARGE SUBUNIT METHYLTRANSFERASE J"/>
    <property type="match status" value="1"/>
</dbReference>
<dbReference type="AlphaFoldDB" id="A0A0H4IE71"/>
<feature type="site" description="Interaction with substrate rRNA" evidence="1">
    <location>
        <position position="4"/>
    </location>
</feature>
<dbReference type="Pfam" id="PF04378">
    <property type="entry name" value="RsmJ"/>
    <property type="match status" value="1"/>
</dbReference>
<evidence type="ECO:0000313" key="2">
    <source>
        <dbReference type="EMBL" id="AKO53262.1"/>
    </source>
</evidence>
<gene>
    <name evidence="1" type="primary">rlmJ</name>
    <name evidence="2" type="ORF">ABA45_13235</name>
</gene>
<organism evidence="2 3">
    <name type="scientific">Marinobacter psychrophilus</name>
    <dbReference type="NCBI Taxonomy" id="330734"/>
    <lineage>
        <taxon>Bacteria</taxon>
        <taxon>Pseudomonadati</taxon>
        <taxon>Pseudomonadota</taxon>
        <taxon>Gammaproteobacteria</taxon>
        <taxon>Pseudomonadales</taxon>
        <taxon>Marinobacteraceae</taxon>
        <taxon>Marinobacter</taxon>
    </lineage>
</organism>
<dbReference type="EC" id="2.1.1.266" evidence="1"/>
<name>A0A0H4IE71_9GAMM</name>
<accession>A0A0H4IE71</accession>
<dbReference type="InterPro" id="IPR029063">
    <property type="entry name" value="SAM-dependent_MTases_sf"/>
</dbReference>
<keyword evidence="1" id="KW-0698">rRNA processing</keyword>
<keyword evidence="3" id="KW-1185">Reference proteome</keyword>
<protein>
    <recommendedName>
        <fullName evidence="1">Ribosomal RNA large subunit methyltransferase J</fullName>
        <ecNumber evidence="1">2.1.1.266</ecNumber>
    </recommendedName>
    <alternativeName>
        <fullName evidence="1">23S rRNA (adenine(2030)-N6)-methyltransferase</fullName>
    </alternativeName>
    <alternativeName>
        <fullName evidence="1">23S rRNA m6A2030 methyltransferase</fullName>
    </alternativeName>
</protein>
<comment type="subunit">
    <text evidence="1">Monomer.</text>
</comment>
<dbReference type="InterPro" id="IPR007473">
    <property type="entry name" value="RlmJ"/>
</dbReference>
<comment type="function">
    <text evidence="1">Specifically methylates the adenine in position 2030 of 23S rRNA.</text>
</comment>